<dbReference type="OrthoDB" id="4508560at2759"/>
<dbReference type="AlphaFoldDB" id="A0A9P9G7E2"/>
<name>A0A9P9G7E2_FUSSL</name>
<dbReference type="EMBL" id="JAGTJS010000028">
    <property type="protein sequence ID" value="KAH7232644.1"/>
    <property type="molecule type" value="Genomic_DNA"/>
</dbReference>
<proteinExistence type="predicted"/>
<organism evidence="1 2">
    <name type="scientific">Fusarium solani</name>
    <name type="common">Filamentous fungus</name>
    <dbReference type="NCBI Taxonomy" id="169388"/>
    <lineage>
        <taxon>Eukaryota</taxon>
        <taxon>Fungi</taxon>
        <taxon>Dikarya</taxon>
        <taxon>Ascomycota</taxon>
        <taxon>Pezizomycotina</taxon>
        <taxon>Sordariomycetes</taxon>
        <taxon>Hypocreomycetidae</taxon>
        <taxon>Hypocreales</taxon>
        <taxon>Nectriaceae</taxon>
        <taxon>Fusarium</taxon>
        <taxon>Fusarium solani species complex</taxon>
    </lineage>
</organism>
<comment type="caution">
    <text evidence="1">The sequence shown here is derived from an EMBL/GenBank/DDBJ whole genome shotgun (WGS) entry which is preliminary data.</text>
</comment>
<keyword evidence="2" id="KW-1185">Reference proteome</keyword>
<sequence>MGRLSCILNDEAYAVLKLIIENSAAEGDVAEFILRSAVQAAPCSSKEYRIVVGRWGALLEIMLQDPNFENKLSYEVHNLFFQFIMMIFCSTFNASTGLPDPCPTDMQCQYMDETHPKTIWKFLERAPTST</sequence>
<dbReference type="Proteomes" id="UP000736672">
    <property type="component" value="Unassembled WGS sequence"/>
</dbReference>
<evidence type="ECO:0000313" key="2">
    <source>
        <dbReference type="Proteomes" id="UP000736672"/>
    </source>
</evidence>
<reference evidence="1" key="1">
    <citation type="journal article" date="2021" name="Nat. Commun.">
        <title>Genetic determinants of endophytism in the Arabidopsis root mycobiome.</title>
        <authorList>
            <person name="Mesny F."/>
            <person name="Miyauchi S."/>
            <person name="Thiergart T."/>
            <person name="Pickel B."/>
            <person name="Atanasova L."/>
            <person name="Karlsson M."/>
            <person name="Huettel B."/>
            <person name="Barry K.W."/>
            <person name="Haridas S."/>
            <person name="Chen C."/>
            <person name="Bauer D."/>
            <person name="Andreopoulos W."/>
            <person name="Pangilinan J."/>
            <person name="LaButti K."/>
            <person name="Riley R."/>
            <person name="Lipzen A."/>
            <person name="Clum A."/>
            <person name="Drula E."/>
            <person name="Henrissat B."/>
            <person name="Kohler A."/>
            <person name="Grigoriev I.V."/>
            <person name="Martin F.M."/>
            <person name="Hacquard S."/>
        </authorList>
    </citation>
    <scope>NUCLEOTIDE SEQUENCE</scope>
    <source>
        <strain evidence="1">FSSC 5 MPI-SDFR-AT-0091</strain>
    </source>
</reference>
<gene>
    <name evidence="1" type="ORF">B0J15DRAFT_472165</name>
</gene>
<protein>
    <submittedName>
        <fullName evidence="1">Uncharacterized protein</fullName>
    </submittedName>
</protein>
<evidence type="ECO:0000313" key="1">
    <source>
        <dbReference type="EMBL" id="KAH7232644.1"/>
    </source>
</evidence>
<accession>A0A9P9G7E2</accession>